<evidence type="ECO:0000256" key="5">
    <source>
        <dbReference type="ARBA" id="ARBA00023288"/>
    </source>
</evidence>
<dbReference type="InterPro" id="IPR006059">
    <property type="entry name" value="SBP"/>
</dbReference>
<keyword evidence="7" id="KW-0812">Transmembrane</keyword>
<feature type="region of interest" description="Disordered" evidence="6">
    <location>
        <begin position="72"/>
        <end position="96"/>
    </location>
</feature>
<evidence type="ECO:0000256" key="3">
    <source>
        <dbReference type="ARBA" id="ARBA00023136"/>
    </source>
</evidence>
<dbReference type="InterPro" id="IPR050490">
    <property type="entry name" value="Bact_solute-bd_prot1"/>
</dbReference>
<keyword evidence="3 7" id="KW-0472">Membrane</keyword>
<protein>
    <submittedName>
        <fullName evidence="8">ABC transporter, solute-binding protein</fullName>
    </submittedName>
</protein>
<dbReference type="SUPFAM" id="SSF53850">
    <property type="entry name" value="Periplasmic binding protein-like II"/>
    <property type="match status" value="1"/>
</dbReference>
<keyword evidence="5" id="KW-0449">Lipoprotein</keyword>
<keyword evidence="2" id="KW-0732">Signal</keyword>
<dbReference type="Gene3D" id="3.40.190.10">
    <property type="entry name" value="Periplasmic binding protein-like II"/>
    <property type="match status" value="1"/>
</dbReference>
<evidence type="ECO:0000313" key="9">
    <source>
        <dbReference type="Proteomes" id="UP000003438"/>
    </source>
</evidence>
<evidence type="ECO:0000256" key="1">
    <source>
        <dbReference type="ARBA" id="ARBA00022475"/>
    </source>
</evidence>
<dbReference type="HOGENOM" id="CLU_046536_1_0_9"/>
<dbReference type="eggNOG" id="COG1653">
    <property type="taxonomic scope" value="Bacteria"/>
</dbReference>
<keyword evidence="4" id="KW-0564">Palmitate</keyword>
<dbReference type="PANTHER" id="PTHR43649">
    <property type="entry name" value="ARABINOSE-BINDING PROTEIN-RELATED"/>
    <property type="match status" value="1"/>
</dbReference>
<name>D1PSB2_9FIRM</name>
<organism evidence="8 9">
    <name type="scientific">Subdoligranulum variabile DSM 15176</name>
    <dbReference type="NCBI Taxonomy" id="411471"/>
    <lineage>
        <taxon>Bacteria</taxon>
        <taxon>Bacillati</taxon>
        <taxon>Bacillota</taxon>
        <taxon>Clostridia</taxon>
        <taxon>Eubacteriales</taxon>
        <taxon>Oscillospiraceae</taxon>
        <taxon>Subdoligranulum</taxon>
    </lineage>
</organism>
<evidence type="ECO:0000256" key="6">
    <source>
        <dbReference type="SAM" id="MobiDB-lite"/>
    </source>
</evidence>
<dbReference type="Pfam" id="PF01547">
    <property type="entry name" value="SBP_bac_1"/>
    <property type="match status" value="1"/>
</dbReference>
<keyword evidence="9" id="KW-1185">Reference proteome</keyword>
<sequence length="503" mass="54491">MHYYQKTTKTLVKTHLNKWKKFSKTEIVKGTERLRPTYPQTHIQKEITMKKQLSLLLAAGMTAGLLAGCGGATSSTATESESSASTSTAATGETSGDSLSADITMWTYPIGQFGDAETVDSIIAKFQESHPGINVTVEYLDYTNGDDQVTAAIEAGTTPDIVMEGPERLVSNWGAKGKMLDLSDLWTEEATADISAVSESVVSACKGADGNYYEYPLCMTTHTMAINKEMFEAADALQYINEDGTWTTENFEKALQALKDSGVDTTMIVYCGGQGGDQGTRALVNNLYSGQFTNADHTAYTTDSEQNKKALQQLLDWSNEGLISYDAAAQASDELQLFANGTIAMTLCWNASNQAQYASSVSFTPMAVAFPSDDGVPELCGGIWGFGIFDNGDDTKAAAAKEFIKFLCDDPEQGPESVRLTGFFPVRESFGDVYTGTEDEERMAQFSSFMQYLGDYYPVTAGWAEQRTAWWNMLQQIFTGTSVDDAVATYTTTSNDAIAAAAA</sequence>
<dbReference type="PANTHER" id="PTHR43649:SF33">
    <property type="entry name" value="POLYGALACTURONAN_RHAMNOGALACTURONAN-BINDING PROTEIN YTCQ"/>
    <property type="match status" value="1"/>
</dbReference>
<dbReference type="EMBL" id="ACBY02000071">
    <property type="protein sequence ID" value="EFB74398.1"/>
    <property type="molecule type" value="Genomic_DNA"/>
</dbReference>
<evidence type="ECO:0000256" key="7">
    <source>
        <dbReference type="SAM" id="Phobius"/>
    </source>
</evidence>
<reference evidence="8" key="1">
    <citation type="submission" date="2009-12" db="EMBL/GenBank/DDBJ databases">
        <authorList>
            <person name="Weinstock G."/>
            <person name="Sodergren E."/>
            <person name="Clifton S."/>
            <person name="Fulton L."/>
            <person name="Fulton B."/>
            <person name="Courtney L."/>
            <person name="Fronick C."/>
            <person name="Harrison M."/>
            <person name="Strong C."/>
            <person name="Farmer C."/>
            <person name="Delahaunty K."/>
            <person name="Markovic C."/>
            <person name="Hall O."/>
            <person name="Minx P."/>
            <person name="Tomlinson C."/>
            <person name="Mitreva M."/>
            <person name="Nelson J."/>
            <person name="Hou S."/>
            <person name="Wollam A."/>
            <person name="Pepin K.H."/>
            <person name="Johnson M."/>
            <person name="Bhonagiri V."/>
            <person name="Nash W.E."/>
            <person name="Warren W."/>
            <person name="Chinwalla A."/>
            <person name="Mardis E.R."/>
            <person name="Wilson R.K."/>
        </authorList>
    </citation>
    <scope>NUCLEOTIDE SEQUENCE [LARGE SCALE GENOMIC DNA]</scope>
    <source>
        <strain evidence="8">DSM 15176</strain>
    </source>
</reference>
<dbReference type="AlphaFoldDB" id="D1PSB2"/>
<gene>
    <name evidence="8" type="ORF">SUBVAR_07296</name>
</gene>
<accession>D1PSB2</accession>
<proteinExistence type="predicted"/>
<evidence type="ECO:0000256" key="2">
    <source>
        <dbReference type="ARBA" id="ARBA00022729"/>
    </source>
</evidence>
<evidence type="ECO:0000313" key="8">
    <source>
        <dbReference type="EMBL" id="EFB74398.1"/>
    </source>
</evidence>
<keyword evidence="1" id="KW-1003">Cell membrane</keyword>
<feature type="transmembrane region" description="Helical" evidence="7">
    <location>
        <begin position="53"/>
        <end position="73"/>
    </location>
</feature>
<dbReference type="Proteomes" id="UP000003438">
    <property type="component" value="Unassembled WGS sequence"/>
</dbReference>
<evidence type="ECO:0000256" key="4">
    <source>
        <dbReference type="ARBA" id="ARBA00023139"/>
    </source>
</evidence>
<dbReference type="STRING" id="411471.SUBVAR_07296"/>
<comment type="caution">
    <text evidence="8">The sequence shown here is derived from an EMBL/GenBank/DDBJ whole genome shotgun (WGS) entry which is preliminary data.</text>
</comment>
<keyword evidence="7" id="KW-1133">Transmembrane helix</keyword>